<reference evidence="1 2" key="1">
    <citation type="journal article" date="2011" name="Stand. Genomic Sci.">
        <title>Complete genome sequence of the gliding, heparinolytic Pedobacter saltans type strain (113).</title>
        <authorList>
            <person name="Liolios K."/>
            <person name="Sikorski J."/>
            <person name="Lu M."/>
            <person name="Nolan M."/>
            <person name="Lapidus A."/>
            <person name="Lucas S."/>
            <person name="Hammon N."/>
            <person name="Deshpande S."/>
            <person name="Cheng J.F."/>
            <person name="Tapia R."/>
            <person name="Han C."/>
            <person name="Goodwin L."/>
            <person name="Pitluck S."/>
            <person name="Huntemann M."/>
            <person name="Ivanova N."/>
            <person name="Pagani I."/>
            <person name="Mavromatis K."/>
            <person name="Ovchinikova G."/>
            <person name="Pati A."/>
            <person name="Chen A."/>
            <person name="Palaniappan K."/>
            <person name="Land M."/>
            <person name="Hauser L."/>
            <person name="Brambilla E.M."/>
            <person name="Kotsyurbenko O."/>
            <person name="Rohde M."/>
            <person name="Tindall B.J."/>
            <person name="Abt B."/>
            <person name="Goker M."/>
            <person name="Detter J.C."/>
            <person name="Woyke T."/>
            <person name="Bristow J."/>
            <person name="Eisen J.A."/>
            <person name="Markowitz V."/>
            <person name="Hugenholtz P."/>
            <person name="Klenk H.P."/>
            <person name="Kyrpides N.C."/>
        </authorList>
    </citation>
    <scope>NUCLEOTIDE SEQUENCE [LARGE SCALE GENOMIC DNA]</scope>
    <source>
        <strain evidence="2">ATCC 51119 / DSM 12145 / JCM 21818 / LMG 10337 / NBRC 100064 / NCIMB 13643</strain>
    </source>
</reference>
<proteinExistence type="predicted"/>
<protein>
    <submittedName>
        <fullName evidence="1">Uncharacterized protein</fullName>
    </submittedName>
</protein>
<accession>F0S4L1</accession>
<dbReference type="KEGG" id="psn:Pedsa_1440"/>
<organism evidence="1 2">
    <name type="scientific">Pseudopedobacter saltans (strain ATCC 51119 / DSM 12145 / JCM 21818 / CCUG 39354 / LMG 10337 / NBRC 100064 / NCIMB 13643)</name>
    <name type="common">Pedobacter saltans</name>
    <dbReference type="NCBI Taxonomy" id="762903"/>
    <lineage>
        <taxon>Bacteria</taxon>
        <taxon>Pseudomonadati</taxon>
        <taxon>Bacteroidota</taxon>
        <taxon>Sphingobacteriia</taxon>
        <taxon>Sphingobacteriales</taxon>
        <taxon>Sphingobacteriaceae</taxon>
        <taxon>Pseudopedobacter</taxon>
    </lineage>
</organism>
<sequence length="54" mass="6373">MLTYLITSYLIYFLFLKKTVLLSRTHVTLLKYFVTDSFQNRKTHATSIDLRSGI</sequence>
<dbReference type="HOGENOM" id="CLU_3047097_0_0_10"/>
<reference evidence="2" key="2">
    <citation type="submission" date="2011-02" db="EMBL/GenBank/DDBJ databases">
        <title>The complete genome of Pedobacter saltans DSM 12145.</title>
        <authorList>
            <consortium name="US DOE Joint Genome Institute (JGI-PGF)"/>
            <person name="Lucas S."/>
            <person name="Copeland A."/>
            <person name="Lapidus A."/>
            <person name="Bruce D."/>
            <person name="Goodwin L."/>
            <person name="Pitluck S."/>
            <person name="Kyrpides N."/>
            <person name="Mavromatis K."/>
            <person name="Pagani I."/>
            <person name="Ivanova N."/>
            <person name="Ovchinnikova G."/>
            <person name="Lu M."/>
            <person name="Detter J.C."/>
            <person name="Han C."/>
            <person name="Land M."/>
            <person name="Hauser L."/>
            <person name="Markowitz V."/>
            <person name="Cheng J.-F."/>
            <person name="Hugenholtz P."/>
            <person name="Woyke T."/>
            <person name="Wu D."/>
            <person name="Tindall B."/>
            <person name="Pomrenke H.G."/>
            <person name="Brambilla E."/>
            <person name="Klenk H.-P."/>
            <person name="Eisen J.A."/>
        </authorList>
    </citation>
    <scope>NUCLEOTIDE SEQUENCE [LARGE SCALE GENOMIC DNA]</scope>
    <source>
        <strain evidence="2">ATCC 51119 / DSM 12145 / JCM 21818 / LMG 10337 / NBRC 100064 / NCIMB 13643</strain>
    </source>
</reference>
<name>F0S4L1_PSESL</name>
<dbReference type="Proteomes" id="UP000000310">
    <property type="component" value="Chromosome"/>
</dbReference>
<evidence type="ECO:0000313" key="2">
    <source>
        <dbReference type="Proteomes" id="UP000000310"/>
    </source>
</evidence>
<dbReference type="EMBL" id="CP002545">
    <property type="protein sequence ID" value="ADY52002.1"/>
    <property type="molecule type" value="Genomic_DNA"/>
</dbReference>
<evidence type="ECO:0000313" key="1">
    <source>
        <dbReference type="EMBL" id="ADY52002.1"/>
    </source>
</evidence>
<dbReference type="AlphaFoldDB" id="F0S4L1"/>
<keyword evidence="2" id="KW-1185">Reference proteome</keyword>
<gene>
    <name evidence="1" type="ordered locus">Pedsa_1440</name>
</gene>